<accession>A0A6A4PEG4</accession>
<dbReference type="InterPro" id="IPR029472">
    <property type="entry name" value="Copia-like_N"/>
</dbReference>
<protein>
    <submittedName>
        <fullName evidence="2">Putative gag-polypeptide of LTR copia-type</fullName>
    </submittedName>
</protein>
<keyword evidence="3" id="KW-1185">Reference proteome</keyword>
<name>A0A6A4PEG4_LUPAL</name>
<dbReference type="OrthoDB" id="1737256at2759"/>
<proteinExistence type="predicted"/>
<dbReference type="EMBL" id="WOCE01000015">
    <property type="protein sequence ID" value="KAE9598607.1"/>
    <property type="molecule type" value="Genomic_DNA"/>
</dbReference>
<comment type="caution">
    <text evidence="2">The sequence shown here is derived from an EMBL/GenBank/DDBJ whole genome shotgun (WGS) entry which is preliminary data.</text>
</comment>
<dbReference type="Pfam" id="PF14244">
    <property type="entry name" value="Retrotran_gag_3"/>
    <property type="match status" value="1"/>
</dbReference>
<sequence>MVNQRISLVQYTNPSNPYFLHSNNNFALILVTCLLNGRNYHYWARAMTLALWSKTKLKFIQKKV</sequence>
<dbReference type="Proteomes" id="UP000447434">
    <property type="component" value="Chromosome 15"/>
</dbReference>
<dbReference type="AlphaFoldDB" id="A0A6A4PEG4"/>
<gene>
    <name evidence="2" type="ORF">Lalb_Chr15g0082781</name>
</gene>
<feature type="domain" description="Retrotransposon Copia-like N-terminal" evidence="1">
    <location>
        <begin position="21"/>
        <end position="61"/>
    </location>
</feature>
<organism evidence="2 3">
    <name type="scientific">Lupinus albus</name>
    <name type="common">White lupine</name>
    <name type="synonym">Lupinus termis</name>
    <dbReference type="NCBI Taxonomy" id="3870"/>
    <lineage>
        <taxon>Eukaryota</taxon>
        <taxon>Viridiplantae</taxon>
        <taxon>Streptophyta</taxon>
        <taxon>Embryophyta</taxon>
        <taxon>Tracheophyta</taxon>
        <taxon>Spermatophyta</taxon>
        <taxon>Magnoliopsida</taxon>
        <taxon>eudicotyledons</taxon>
        <taxon>Gunneridae</taxon>
        <taxon>Pentapetalae</taxon>
        <taxon>rosids</taxon>
        <taxon>fabids</taxon>
        <taxon>Fabales</taxon>
        <taxon>Fabaceae</taxon>
        <taxon>Papilionoideae</taxon>
        <taxon>50 kb inversion clade</taxon>
        <taxon>genistoids sensu lato</taxon>
        <taxon>core genistoids</taxon>
        <taxon>Genisteae</taxon>
        <taxon>Lupinus</taxon>
    </lineage>
</organism>
<evidence type="ECO:0000259" key="1">
    <source>
        <dbReference type="Pfam" id="PF14244"/>
    </source>
</evidence>
<reference evidence="3" key="1">
    <citation type="journal article" date="2020" name="Nat. Commun.">
        <title>Genome sequence of the cluster root forming white lupin.</title>
        <authorList>
            <person name="Hufnagel B."/>
            <person name="Marques A."/>
            <person name="Soriano A."/>
            <person name="Marques L."/>
            <person name="Divol F."/>
            <person name="Doumas P."/>
            <person name="Sallet E."/>
            <person name="Mancinotti D."/>
            <person name="Carrere S."/>
            <person name="Marande W."/>
            <person name="Arribat S."/>
            <person name="Keller J."/>
            <person name="Huneau C."/>
            <person name="Blein T."/>
            <person name="Aime D."/>
            <person name="Laguerre M."/>
            <person name="Taylor J."/>
            <person name="Schubert V."/>
            <person name="Nelson M."/>
            <person name="Geu-Flores F."/>
            <person name="Crespi M."/>
            <person name="Gallardo-Guerrero K."/>
            <person name="Delaux P.-M."/>
            <person name="Salse J."/>
            <person name="Berges H."/>
            <person name="Guyot R."/>
            <person name="Gouzy J."/>
            <person name="Peret B."/>
        </authorList>
    </citation>
    <scope>NUCLEOTIDE SEQUENCE [LARGE SCALE GENOMIC DNA]</scope>
    <source>
        <strain evidence="3">cv. Amiga</strain>
    </source>
</reference>
<evidence type="ECO:0000313" key="2">
    <source>
        <dbReference type="EMBL" id="KAE9598607.1"/>
    </source>
</evidence>
<evidence type="ECO:0000313" key="3">
    <source>
        <dbReference type="Proteomes" id="UP000447434"/>
    </source>
</evidence>